<keyword evidence="2" id="KW-0238">DNA-binding</keyword>
<evidence type="ECO:0000313" key="8">
    <source>
        <dbReference type="Proteomes" id="UP000290261"/>
    </source>
</evidence>
<dbReference type="InterPro" id="IPR036388">
    <property type="entry name" value="WH-like_DNA-bd_sf"/>
</dbReference>
<feature type="transmembrane region" description="Helical" evidence="4">
    <location>
        <begin position="155"/>
        <end position="174"/>
    </location>
</feature>
<evidence type="ECO:0000256" key="4">
    <source>
        <dbReference type="SAM" id="Phobius"/>
    </source>
</evidence>
<dbReference type="PANTHER" id="PTHR44688">
    <property type="entry name" value="DNA-BINDING TRANSCRIPTIONAL ACTIVATOR DEVR_DOSR"/>
    <property type="match status" value="1"/>
</dbReference>
<dbReference type="SMART" id="SM00421">
    <property type="entry name" value="HTH_LUXR"/>
    <property type="match status" value="1"/>
</dbReference>
<keyword evidence="4" id="KW-1133">Transmembrane helix</keyword>
<keyword evidence="3" id="KW-0804">Transcription</keyword>
<dbReference type="GO" id="GO:0006355">
    <property type="term" value="P:regulation of DNA-templated transcription"/>
    <property type="evidence" value="ECO:0007669"/>
    <property type="project" value="InterPro"/>
</dbReference>
<proteinExistence type="predicted"/>
<name>A0A444VK30_9FLAO</name>
<dbReference type="InterPro" id="IPR000792">
    <property type="entry name" value="Tscrpt_reg_LuxR_C"/>
</dbReference>
<dbReference type="Proteomes" id="UP000290261">
    <property type="component" value="Unassembled WGS sequence"/>
</dbReference>
<evidence type="ECO:0000256" key="3">
    <source>
        <dbReference type="ARBA" id="ARBA00023163"/>
    </source>
</evidence>
<protein>
    <recommendedName>
        <fullName evidence="6">HTH luxR-type domain-containing protein</fullName>
    </recommendedName>
</protein>
<keyword evidence="8" id="KW-1185">Reference proteome</keyword>
<dbReference type="InterPro" id="IPR016032">
    <property type="entry name" value="Sig_transdc_resp-reg_C-effctor"/>
</dbReference>
<dbReference type="GO" id="GO:0003677">
    <property type="term" value="F:DNA binding"/>
    <property type="evidence" value="ECO:0007669"/>
    <property type="project" value="UniProtKB-KW"/>
</dbReference>
<accession>A0A444VK30</accession>
<keyword evidence="5" id="KW-0732">Signal</keyword>
<keyword evidence="4" id="KW-0812">Transmembrane</keyword>
<dbReference type="PROSITE" id="PS50043">
    <property type="entry name" value="HTH_LUXR_2"/>
    <property type="match status" value="1"/>
</dbReference>
<feature type="chain" id="PRO_5019405428" description="HTH luxR-type domain-containing protein" evidence="5">
    <location>
        <begin position="26"/>
        <end position="244"/>
    </location>
</feature>
<keyword evidence="4" id="KW-0472">Membrane</keyword>
<feature type="signal peptide" evidence="5">
    <location>
        <begin position="1"/>
        <end position="25"/>
    </location>
</feature>
<evidence type="ECO:0000256" key="2">
    <source>
        <dbReference type="ARBA" id="ARBA00023125"/>
    </source>
</evidence>
<keyword evidence="1" id="KW-0805">Transcription regulation</keyword>
<dbReference type="CDD" id="cd06170">
    <property type="entry name" value="LuxR_C_like"/>
    <property type="match status" value="1"/>
</dbReference>
<dbReference type="SUPFAM" id="SSF46894">
    <property type="entry name" value="C-terminal effector domain of the bipartite response regulators"/>
    <property type="match status" value="1"/>
</dbReference>
<evidence type="ECO:0000256" key="5">
    <source>
        <dbReference type="SAM" id="SignalP"/>
    </source>
</evidence>
<dbReference type="PROSITE" id="PS00622">
    <property type="entry name" value="HTH_LUXR_1"/>
    <property type="match status" value="1"/>
</dbReference>
<dbReference type="Gene3D" id="1.10.10.10">
    <property type="entry name" value="Winged helix-like DNA-binding domain superfamily/Winged helix DNA-binding domain"/>
    <property type="match status" value="1"/>
</dbReference>
<dbReference type="RefSeq" id="WP_313790142.1">
    <property type="nucleotide sequence ID" value="NZ_ML142911.1"/>
</dbReference>
<reference evidence="7 8" key="1">
    <citation type="submission" date="2014-04" db="EMBL/GenBank/DDBJ databases">
        <title>Whole genome of Muricauda olearia.</title>
        <authorList>
            <person name="Zhang X.-H."/>
            <person name="Tang K."/>
        </authorList>
    </citation>
    <scope>NUCLEOTIDE SEQUENCE [LARGE SCALE GENOMIC DNA]</scope>
    <source>
        <strain evidence="7 8">Th120</strain>
    </source>
</reference>
<organism evidence="7 8">
    <name type="scientific">Flagellimonas olearia</name>
    <dbReference type="NCBI Taxonomy" id="552546"/>
    <lineage>
        <taxon>Bacteria</taxon>
        <taxon>Pseudomonadati</taxon>
        <taxon>Bacteroidota</taxon>
        <taxon>Flavobacteriia</taxon>
        <taxon>Flavobacteriales</taxon>
        <taxon>Flavobacteriaceae</taxon>
        <taxon>Flagellimonas</taxon>
    </lineage>
</organism>
<gene>
    <name evidence="7" type="ORF">DN53_15840</name>
</gene>
<dbReference type="EMBL" id="JJMP01000007">
    <property type="protein sequence ID" value="RYC51102.1"/>
    <property type="molecule type" value="Genomic_DNA"/>
</dbReference>
<evidence type="ECO:0000313" key="7">
    <source>
        <dbReference type="EMBL" id="RYC51102.1"/>
    </source>
</evidence>
<evidence type="ECO:0000259" key="6">
    <source>
        <dbReference type="PROSITE" id="PS50043"/>
    </source>
</evidence>
<feature type="domain" description="HTH luxR-type" evidence="6">
    <location>
        <begin position="178"/>
        <end position="243"/>
    </location>
</feature>
<comment type="caution">
    <text evidence="7">The sequence shown here is derived from an EMBL/GenBank/DDBJ whole genome shotgun (WGS) entry which is preliminary data.</text>
</comment>
<sequence length="244" mass="27885">MKRVFKFTCLFTVAFLLLAISFTYAKEATFSLEQLEVEKDSLSDGLSAQEWKKFKYFEDQLEASTLSAKEQESQLTGYARDSLNILKVKLVAIKVLDQKNLLDRDIAENKTYYTSLLTDFKESDIEPMEYRFLEEKLAYLDQDALGRELQWSKRLNMGLALLVLFLGLTMWYQYSKRKKGGTPQLSKQETLVHGLIVQGKSNKEIANELFISLSTVKSHITSIYGKLNVAGRQELLKNSTGTST</sequence>
<evidence type="ECO:0000256" key="1">
    <source>
        <dbReference type="ARBA" id="ARBA00023015"/>
    </source>
</evidence>
<dbReference type="PANTHER" id="PTHR44688:SF16">
    <property type="entry name" value="DNA-BINDING TRANSCRIPTIONAL ACTIVATOR DEVR_DOSR"/>
    <property type="match status" value="1"/>
</dbReference>
<dbReference type="PRINTS" id="PR00038">
    <property type="entry name" value="HTHLUXR"/>
</dbReference>
<dbReference type="AlphaFoldDB" id="A0A444VK30"/>
<dbReference type="Pfam" id="PF00196">
    <property type="entry name" value="GerE"/>
    <property type="match status" value="1"/>
</dbReference>